<reference evidence="2" key="1">
    <citation type="journal article" date="2023" name="Plant J.">
        <title>Genome sequences and population genomics provide insights into the demographic history, inbreeding, and mutation load of two 'living fossil' tree species of Dipteronia.</title>
        <authorList>
            <person name="Feng Y."/>
            <person name="Comes H.P."/>
            <person name="Chen J."/>
            <person name="Zhu S."/>
            <person name="Lu R."/>
            <person name="Zhang X."/>
            <person name="Li P."/>
            <person name="Qiu J."/>
            <person name="Olsen K.M."/>
            <person name="Qiu Y."/>
        </authorList>
    </citation>
    <scope>NUCLEOTIDE SEQUENCE</scope>
    <source>
        <strain evidence="2">NBL</strain>
    </source>
</reference>
<evidence type="ECO:0000256" key="1">
    <source>
        <dbReference type="SAM" id="Phobius"/>
    </source>
</evidence>
<dbReference type="AlphaFoldDB" id="A0AAD9ZXI1"/>
<gene>
    <name evidence="2" type="ORF">Dsin_026377</name>
</gene>
<dbReference type="Proteomes" id="UP001281410">
    <property type="component" value="Unassembled WGS sequence"/>
</dbReference>
<dbReference type="PANTHER" id="PTHR33918:SF3">
    <property type="entry name" value="CYTOCHROME P450 FAMILY PROTEIN"/>
    <property type="match status" value="1"/>
</dbReference>
<keyword evidence="1" id="KW-1133">Transmembrane helix</keyword>
<keyword evidence="1" id="KW-0472">Membrane</keyword>
<protein>
    <submittedName>
        <fullName evidence="2">Uncharacterized protein</fullName>
    </submittedName>
</protein>
<comment type="caution">
    <text evidence="2">The sequence shown here is derived from an EMBL/GenBank/DDBJ whole genome shotgun (WGS) entry which is preliminary data.</text>
</comment>
<organism evidence="2 3">
    <name type="scientific">Dipteronia sinensis</name>
    <dbReference type="NCBI Taxonomy" id="43782"/>
    <lineage>
        <taxon>Eukaryota</taxon>
        <taxon>Viridiplantae</taxon>
        <taxon>Streptophyta</taxon>
        <taxon>Embryophyta</taxon>
        <taxon>Tracheophyta</taxon>
        <taxon>Spermatophyta</taxon>
        <taxon>Magnoliopsida</taxon>
        <taxon>eudicotyledons</taxon>
        <taxon>Gunneridae</taxon>
        <taxon>Pentapetalae</taxon>
        <taxon>rosids</taxon>
        <taxon>malvids</taxon>
        <taxon>Sapindales</taxon>
        <taxon>Sapindaceae</taxon>
        <taxon>Hippocastanoideae</taxon>
        <taxon>Acereae</taxon>
        <taxon>Dipteronia</taxon>
    </lineage>
</organism>
<evidence type="ECO:0000313" key="3">
    <source>
        <dbReference type="Proteomes" id="UP001281410"/>
    </source>
</evidence>
<sequence>MAYMASGSFASAFHRHGNDFVGPYIIHISWRLGPNIDSLLSLIGLDCIFNLGTTLFLLMADSCARPKKST</sequence>
<evidence type="ECO:0000313" key="2">
    <source>
        <dbReference type="EMBL" id="KAK3195067.1"/>
    </source>
</evidence>
<accession>A0AAD9ZXI1</accession>
<dbReference type="PANTHER" id="PTHR33918">
    <property type="entry name" value="OS01G0704200 PROTEIN"/>
    <property type="match status" value="1"/>
</dbReference>
<keyword evidence="3" id="KW-1185">Reference proteome</keyword>
<name>A0AAD9ZXI1_9ROSI</name>
<proteinExistence type="predicted"/>
<feature type="transmembrane region" description="Helical" evidence="1">
    <location>
        <begin position="39"/>
        <end position="60"/>
    </location>
</feature>
<keyword evidence="1" id="KW-0812">Transmembrane</keyword>
<dbReference type="EMBL" id="JANJYJ010000008">
    <property type="protein sequence ID" value="KAK3195067.1"/>
    <property type="molecule type" value="Genomic_DNA"/>
</dbReference>